<comment type="caution">
    <text evidence="1">The sequence shown here is derived from an EMBL/GenBank/DDBJ whole genome shotgun (WGS) entry which is preliminary data.</text>
</comment>
<evidence type="ECO:0000313" key="1">
    <source>
        <dbReference type="EMBL" id="MBD1386703.1"/>
    </source>
</evidence>
<dbReference type="Proteomes" id="UP000618754">
    <property type="component" value="Unassembled WGS sequence"/>
</dbReference>
<protein>
    <submittedName>
        <fullName evidence="1">Uncharacterized protein</fullName>
    </submittedName>
</protein>
<accession>A0ABR7X800</accession>
<proteinExistence type="predicted"/>
<reference evidence="1 2" key="1">
    <citation type="submission" date="2020-09" db="EMBL/GenBank/DDBJ databases">
        <title>Novel species of Mucilaginibacter isolated from a glacier on the Tibetan Plateau.</title>
        <authorList>
            <person name="Liu Q."/>
            <person name="Xin Y.-H."/>
        </authorList>
    </citation>
    <scope>NUCLEOTIDE SEQUENCE [LARGE SCALE GENOMIC DNA]</scope>
    <source>
        <strain evidence="1 2">CGMCC 1.13878</strain>
    </source>
</reference>
<evidence type="ECO:0000313" key="2">
    <source>
        <dbReference type="Proteomes" id="UP000618754"/>
    </source>
</evidence>
<name>A0ABR7X800_9SPHI</name>
<sequence>MEDKDRLEQISRAANNQQQVTTGAHVMIVTVEANVDEKTFIGYINKAAIARQTERKNLKPLEQFVNSMLGNTAYNLHITWTKNQASIAIGPCYLC</sequence>
<dbReference type="EMBL" id="JACWMW010000003">
    <property type="protein sequence ID" value="MBD1386703.1"/>
    <property type="molecule type" value="Genomic_DNA"/>
</dbReference>
<dbReference type="InterPro" id="IPR000415">
    <property type="entry name" value="Nitroreductase-like"/>
</dbReference>
<organism evidence="1 2">
    <name type="scientific">Mucilaginibacter rigui</name>
    <dbReference type="NCBI Taxonomy" id="534635"/>
    <lineage>
        <taxon>Bacteria</taxon>
        <taxon>Pseudomonadati</taxon>
        <taxon>Bacteroidota</taxon>
        <taxon>Sphingobacteriia</taxon>
        <taxon>Sphingobacteriales</taxon>
        <taxon>Sphingobacteriaceae</taxon>
        <taxon>Mucilaginibacter</taxon>
    </lineage>
</organism>
<gene>
    <name evidence="1" type="ORF">IDJ75_15575</name>
</gene>
<dbReference type="RefSeq" id="WP_191176538.1">
    <property type="nucleotide sequence ID" value="NZ_JACWMW010000003.1"/>
</dbReference>
<keyword evidence="2" id="KW-1185">Reference proteome</keyword>
<dbReference type="Gene3D" id="3.40.109.10">
    <property type="entry name" value="NADH Oxidase"/>
    <property type="match status" value="1"/>
</dbReference>